<evidence type="ECO:0000256" key="15">
    <source>
        <dbReference type="ARBA" id="ARBA00023136"/>
    </source>
</evidence>
<feature type="transmembrane region" description="Helical" evidence="19">
    <location>
        <begin position="146"/>
        <end position="167"/>
    </location>
</feature>
<keyword evidence="17" id="KW-1208">Phospholipid metabolism</keyword>
<keyword evidence="15 19" id="KW-0472">Membrane</keyword>
<dbReference type="RefSeq" id="WP_345492376.1">
    <property type="nucleotide sequence ID" value="NZ_BAABHY010000006.1"/>
</dbReference>
<evidence type="ECO:0000256" key="14">
    <source>
        <dbReference type="ARBA" id="ARBA00023098"/>
    </source>
</evidence>
<feature type="transmembrane region" description="Helical" evidence="19">
    <location>
        <begin position="188"/>
        <end position="206"/>
    </location>
</feature>
<organism evidence="20 21">
    <name type="scientific">Orbus sasakiae</name>
    <dbReference type="NCBI Taxonomy" id="1078475"/>
    <lineage>
        <taxon>Bacteria</taxon>
        <taxon>Pseudomonadati</taxon>
        <taxon>Pseudomonadota</taxon>
        <taxon>Gammaproteobacteria</taxon>
        <taxon>Orbales</taxon>
        <taxon>Orbaceae</taxon>
        <taxon>Orbus</taxon>
    </lineage>
</organism>
<accession>A0ABP9NF65</accession>
<evidence type="ECO:0000256" key="17">
    <source>
        <dbReference type="ARBA" id="ARBA00023264"/>
    </source>
</evidence>
<evidence type="ECO:0000256" key="13">
    <source>
        <dbReference type="ARBA" id="ARBA00022989"/>
    </source>
</evidence>
<keyword evidence="10 18" id="KW-0808">Transferase</keyword>
<evidence type="ECO:0000256" key="19">
    <source>
        <dbReference type="SAM" id="Phobius"/>
    </source>
</evidence>
<dbReference type="Pfam" id="PF01148">
    <property type="entry name" value="CTP_transf_1"/>
    <property type="match status" value="1"/>
</dbReference>
<comment type="subcellular location">
    <subcellularLocation>
        <location evidence="2">Cell membrane</location>
        <topology evidence="2">Multi-pass membrane protein</topology>
    </subcellularLocation>
</comment>
<keyword evidence="14" id="KW-0443">Lipid metabolism</keyword>
<evidence type="ECO:0000313" key="21">
    <source>
        <dbReference type="Proteomes" id="UP001500171"/>
    </source>
</evidence>
<dbReference type="PANTHER" id="PTHR46382:SF1">
    <property type="entry name" value="PHOSPHATIDATE CYTIDYLYLTRANSFERASE"/>
    <property type="match status" value="1"/>
</dbReference>
<dbReference type="EC" id="2.7.7.41" evidence="6 18"/>
<comment type="catalytic activity">
    <reaction evidence="1 18">
        <text>a 1,2-diacyl-sn-glycero-3-phosphate + CTP + H(+) = a CDP-1,2-diacyl-sn-glycerol + diphosphate</text>
        <dbReference type="Rhea" id="RHEA:16229"/>
        <dbReference type="ChEBI" id="CHEBI:15378"/>
        <dbReference type="ChEBI" id="CHEBI:33019"/>
        <dbReference type="ChEBI" id="CHEBI:37563"/>
        <dbReference type="ChEBI" id="CHEBI:58332"/>
        <dbReference type="ChEBI" id="CHEBI:58608"/>
        <dbReference type="EC" id="2.7.7.41"/>
    </reaction>
</comment>
<evidence type="ECO:0000256" key="4">
    <source>
        <dbReference type="ARBA" id="ARBA00005189"/>
    </source>
</evidence>
<name>A0ABP9NF65_9GAMM</name>
<evidence type="ECO:0000256" key="6">
    <source>
        <dbReference type="ARBA" id="ARBA00012487"/>
    </source>
</evidence>
<keyword evidence="21" id="KW-1185">Reference proteome</keyword>
<keyword evidence="16" id="KW-0594">Phospholipid biosynthesis</keyword>
<evidence type="ECO:0000313" key="20">
    <source>
        <dbReference type="EMBL" id="GAA5114008.1"/>
    </source>
</evidence>
<keyword evidence="12 18" id="KW-0548">Nucleotidyltransferase</keyword>
<gene>
    <name evidence="20" type="primary">cdsA</name>
    <name evidence="20" type="ORF">GCM10023211_23020</name>
</gene>
<dbReference type="EMBL" id="BAABHY010000006">
    <property type="protein sequence ID" value="GAA5114008.1"/>
    <property type="molecule type" value="Genomic_DNA"/>
</dbReference>
<evidence type="ECO:0000256" key="16">
    <source>
        <dbReference type="ARBA" id="ARBA00023209"/>
    </source>
</evidence>
<feature type="transmembrane region" description="Helical" evidence="19">
    <location>
        <begin position="212"/>
        <end position="230"/>
    </location>
</feature>
<feature type="transmembrane region" description="Helical" evidence="19">
    <location>
        <begin position="56"/>
        <end position="73"/>
    </location>
</feature>
<evidence type="ECO:0000256" key="1">
    <source>
        <dbReference type="ARBA" id="ARBA00001698"/>
    </source>
</evidence>
<keyword evidence="11 18" id="KW-0812">Transmembrane</keyword>
<reference evidence="21" key="1">
    <citation type="journal article" date="2019" name="Int. J. Syst. Evol. Microbiol.">
        <title>The Global Catalogue of Microorganisms (GCM) 10K type strain sequencing project: providing services to taxonomists for standard genome sequencing and annotation.</title>
        <authorList>
            <consortium name="The Broad Institute Genomics Platform"/>
            <consortium name="The Broad Institute Genome Sequencing Center for Infectious Disease"/>
            <person name="Wu L."/>
            <person name="Ma J."/>
        </authorList>
    </citation>
    <scope>NUCLEOTIDE SEQUENCE [LARGE SCALE GENOMIC DNA]</scope>
    <source>
        <strain evidence="21">JCM 18050</strain>
    </source>
</reference>
<evidence type="ECO:0000256" key="10">
    <source>
        <dbReference type="ARBA" id="ARBA00022679"/>
    </source>
</evidence>
<keyword evidence="13 19" id="KW-1133">Transmembrane helix</keyword>
<dbReference type="PANTHER" id="PTHR46382">
    <property type="entry name" value="PHOSPHATIDATE CYTIDYLYLTRANSFERASE"/>
    <property type="match status" value="1"/>
</dbReference>
<proteinExistence type="inferred from homology"/>
<keyword evidence="8" id="KW-1003">Cell membrane</keyword>
<comment type="pathway">
    <text evidence="3 18">Phospholipid metabolism; CDP-diacylglycerol biosynthesis; CDP-diacylglycerol from sn-glycerol 3-phosphate: step 3/3.</text>
</comment>
<evidence type="ECO:0000256" key="11">
    <source>
        <dbReference type="ARBA" id="ARBA00022692"/>
    </source>
</evidence>
<feature type="transmembrane region" description="Helical" evidence="19">
    <location>
        <begin position="6"/>
        <end position="36"/>
    </location>
</feature>
<evidence type="ECO:0000256" key="12">
    <source>
        <dbReference type="ARBA" id="ARBA00022695"/>
    </source>
</evidence>
<evidence type="ECO:0000256" key="3">
    <source>
        <dbReference type="ARBA" id="ARBA00005119"/>
    </source>
</evidence>
<dbReference type="Proteomes" id="UP001500171">
    <property type="component" value="Unassembled WGS sequence"/>
</dbReference>
<dbReference type="InterPro" id="IPR000374">
    <property type="entry name" value="PC_trans"/>
</dbReference>
<evidence type="ECO:0000256" key="7">
    <source>
        <dbReference type="ARBA" id="ARBA00019373"/>
    </source>
</evidence>
<comment type="similarity">
    <text evidence="5 18">Belongs to the CDS family.</text>
</comment>
<feature type="transmembrane region" description="Helical" evidence="19">
    <location>
        <begin position="113"/>
        <end position="134"/>
    </location>
</feature>
<evidence type="ECO:0000256" key="5">
    <source>
        <dbReference type="ARBA" id="ARBA00010185"/>
    </source>
</evidence>
<keyword evidence="9" id="KW-0444">Lipid biosynthesis</keyword>
<comment type="pathway">
    <text evidence="4">Lipid metabolism.</text>
</comment>
<feature type="transmembrane region" description="Helical" evidence="19">
    <location>
        <begin position="79"/>
        <end position="101"/>
    </location>
</feature>
<evidence type="ECO:0000256" key="8">
    <source>
        <dbReference type="ARBA" id="ARBA00022475"/>
    </source>
</evidence>
<evidence type="ECO:0000256" key="9">
    <source>
        <dbReference type="ARBA" id="ARBA00022516"/>
    </source>
</evidence>
<dbReference type="GO" id="GO:0016779">
    <property type="term" value="F:nucleotidyltransferase activity"/>
    <property type="evidence" value="ECO:0007669"/>
    <property type="project" value="UniProtKB-KW"/>
</dbReference>
<evidence type="ECO:0000256" key="18">
    <source>
        <dbReference type="RuleBase" id="RU003938"/>
    </source>
</evidence>
<dbReference type="PROSITE" id="PS01315">
    <property type="entry name" value="CDS"/>
    <property type="match status" value="1"/>
</dbReference>
<protein>
    <recommendedName>
        <fullName evidence="7 18">Phosphatidate cytidylyltransferase</fullName>
        <ecNumber evidence="6 18">2.7.7.41</ecNumber>
    </recommendedName>
</protein>
<comment type="caution">
    <text evidence="20">The sequence shown here is derived from an EMBL/GenBank/DDBJ whole genome shotgun (WGS) entry which is preliminary data.</text>
</comment>
<sequence>MLIQRLLAAIVLIPLVIICLFFLPLTVFVAVMVVIFALSAWEWTQFLRLTSRSNKVLFTCILTILAVAIYYLSTITDQILIFKSVLYISLIWWIVALLLVISYPKTTTLWQNNVIKSLFACCTLIPFFIGMIQLRQIHYSYDTYHGAFWLLYVLILVWATDSGAYFAGRALGKHKLAPKVSPGKTLEGLIGGVSLSLIITVIVYASNYFAVSFSHLVISSIVAILVSVLGDLTESMFKREANIKDSGHLIPGHGGILDRIDSLTAAIPVFAALSLYLL</sequence>
<evidence type="ECO:0000256" key="2">
    <source>
        <dbReference type="ARBA" id="ARBA00004651"/>
    </source>
</evidence>